<evidence type="ECO:0000256" key="15">
    <source>
        <dbReference type="ARBA" id="ARBA00023258"/>
    </source>
</evidence>
<evidence type="ECO:0000256" key="11">
    <source>
        <dbReference type="ARBA" id="ARBA00023125"/>
    </source>
</evidence>
<dbReference type="Pfam" id="PF00527">
    <property type="entry name" value="E7"/>
    <property type="match status" value="1"/>
</dbReference>
<evidence type="ECO:0000313" key="20">
    <source>
        <dbReference type="EMBL" id="CBK38947.1"/>
    </source>
</evidence>
<dbReference type="GO" id="GO:0008270">
    <property type="term" value="F:zinc ion binding"/>
    <property type="evidence" value="ECO:0007669"/>
    <property type="project" value="UniProtKB-KW"/>
</dbReference>
<dbReference type="HAMAP" id="MF_04004">
    <property type="entry name" value="PPV_E7"/>
    <property type="match status" value="1"/>
</dbReference>
<reference evidence="20 21" key="1">
    <citation type="journal article" date="2005" name="Infect. Genet. Evol.">
        <title>Distribution of human papillomavirus genotypes in plucked eyebrow hairs from Slovenian males with genital warts.</title>
        <authorList>
            <person name="Kocjan B.J."/>
            <person name="Poljak M."/>
            <person name="Seme K."/>
            <person name="Potocnik M."/>
            <person name="Fujs K."/>
            <person name="Babic D.Z."/>
        </authorList>
    </citation>
    <scope>NUCLEOTIDE SEQUENCE [LARGE SCALE GENOMIC DNA]</scope>
    <source>
        <strain evidence="20">SIBX1</strain>
    </source>
</reference>
<evidence type="ECO:0000256" key="13">
    <source>
        <dbReference type="ARBA" id="ARBA00023163"/>
    </source>
</evidence>
<keyword evidence="15" id="KW-0922">Interferon antiviral system evasion</keyword>
<evidence type="ECO:0000256" key="18">
    <source>
        <dbReference type="HAMAP-Rule" id="MF_04004"/>
    </source>
</evidence>
<evidence type="ECO:0000256" key="4">
    <source>
        <dbReference type="ARBA" id="ARBA00022581"/>
    </source>
</evidence>
<evidence type="ECO:0000256" key="19">
    <source>
        <dbReference type="PIRNR" id="PIRNR003407"/>
    </source>
</evidence>
<keyword evidence="14 18" id="KW-1035">Host cytoplasm</keyword>
<comment type="subunit">
    <text evidence="18">Homodimer. Homooligomer. Interacts with host RB1; this interaction induces dissociation of RB1-E2F1 complex thereby disrupting RB1 activity. Interacts with host EP300; this interaction represses EP300 transcriptional activity. Interacts with protein E2; this interaction inhibits E7 oncogenic activity. Interacts with host TMEM173/STING; this interaction impairs the ability of TMEM173/STING to sense cytosolic DNA and promote the production of type I interferon (IFN-alpha and IFN-beta).</text>
</comment>
<evidence type="ECO:0000256" key="5">
    <source>
        <dbReference type="ARBA" id="ARBA00022632"/>
    </source>
</evidence>
<evidence type="ECO:0000256" key="17">
    <source>
        <dbReference type="ARBA" id="ARBA00023309"/>
    </source>
</evidence>
<feature type="zinc finger region" evidence="18">
    <location>
        <begin position="59"/>
        <end position="95"/>
    </location>
</feature>
<dbReference type="EMBL" id="FN677755">
    <property type="protein sequence ID" value="CBK38947.1"/>
    <property type="molecule type" value="Genomic_DNA"/>
</dbReference>
<dbReference type="GO" id="GO:0003700">
    <property type="term" value="F:DNA-binding transcription factor activity"/>
    <property type="evidence" value="ECO:0007669"/>
    <property type="project" value="UniProtKB-UniRule"/>
</dbReference>
<comment type="PTM">
    <text evidence="18">Highly phosphorylated.</text>
</comment>
<dbReference type="GO" id="GO:0003677">
    <property type="term" value="F:DNA binding"/>
    <property type="evidence" value="ECO:0007669"/>
    <property type="project" value="UniProtKB-UniRule"/>
</dbReference>
<sequence>MIGKEVTIPDIELELQDLVQPIDLHCDEVLSPEESENLSESSQAEVEPERILFKIVAPCGGCEARLKLHIASSRLGIRCLENLLLSEICLLCPACRHGRQ</sequence>
<dbReference type="GO" id="GO:0039502">
    <property type="term" value="P:symbiont-mediated suppression of host type I interferon-mediated signaling pathway"/>
    <property type="evidence" value="ECO:0007669"/>
    <property type="project" value="UniProtKB-UniRule"/>
</dbReference>
<evidence type="ECO:0000256" key="9">
    <source>
        <dbReference type="ARBA" id="ARBA00022833"/>
    </source>
</evidence>
<evidence type="ECO:0000313" key="21">
    <source>
        <dbReference type="Proteomes" id="UP000127867"/>
    </source>
</evidence>
<dbReference type="Proteomes" id="UP000127867">
    <property type="component" value="Segment"/>
</dbReference>
<comment type="domain">
    <text evidence="18">The E7 terminal domain is an intrinsically disordered domain, whose flexibility and conformational transitions confer target adaptability to the oncoprotein. It allows adaptation to a variety of protein targets and exposes the PEST degradation sequence that regulates its turnover in the cell.</text>
</comment>
<dbReference type="GO" id="GO:0042025">
    <property type="term" value="C:host cell nucleus"/>
    <property type="evidence" value="ECO:0007669"/>
    <property type="project" value="UniProtKB-SubCell"/>
</dbReference>
<dbReference type="GO" id="GO:0019904">
    <property type="term" value="F:protein domain specific binding"/>
    <property type="evidence" value="ECO:0007669"/>
    <property type="project" value="UniProtKB-UniRule"/>
</dbReference>
<evidence type="ECO:0000256" key="16">
    <source>
        <dbReference type="ARBA" id="ARBA00023280"/>
    </source>
</evidence>
<evidence type="ECO:0000256" key="10">
    <source>
        <dbReference type="ARBA" id="ARBA00023015"/>
    </source>
</evidence>
<keyword evidence="8 18" id="KW-1114">Inhibition of host interferon signaling pathway by virus</keyword>
<evidence type="ECO:0000256" key="3">
    <source>
        <dbReference type="ARBA" id="ARBA00022562"/>
    </source>
</evidence>
<comment type="caution">
    <text evidence="18">Lacks conserved residue(s) required for the propagation of feature annotation.</text>
</comment>
<keyword evidence="12 18" id="KW-0010">Activator</keyword>
<comment type="similarity">
    <text evidence="18 19">Belongs to the papillomaviridae E7 protein family.</text>
</comment>
<proteinExistence type="inferred from homology"/>
<keyword evidence="7 18" id="KW-0863">Zinc-finger</keyword>
<evidence type="ECO:0000256" key="8">
    <source>
        <dbReference type="ARBA" id="ARBA00022830"/>
    </source>
</evidence>
<protein>
    <recommendedName>
        <fullName evidence="18 19">Protein E7</fullName>
    </recommendedName>
</protein>
<feature type="short sequence motif" description="Nuclear export signal" evidence="18">
    <location>
        <begin position="77"/>
        <end position="85"/>
    </location>
</feature>
<dbReference type="GO" id="GO:0030430">
    <property type="term" value="C:host cell cytoplasm"/>
    <property type="evidence" value="ECO:0007669"/>
    <property type="project" value="UniProtKB-SubCell"/>
</dbReference>
<keyword evidence="9 18" id="KW-0862">Zinc</keyword>
<keyword evidence="2 18" id="KW-0244">Early protein</keyword>
<dbReference type="InterPro" id="IPR000148">
    <property type="entry name" value="Papilloma_E7"/>
</dbReference>
<comment type="subcellular location">
    <subcellularLocation>
        <location evidence="18">Host cytoplasm</location>
    </subcellularLocation>
    <subcellularLocation>
        <location evidence="18">Host nucleus</location>
    </subcellularLocation>
    <text evidence="18">Predominantly found in the host nucleus.</text>
</comment>
<keyword evidence="5 18" id="KW-1090">Inhibition of host innate immune response by virus</keyword>
<name>D3VNF0_9PAPI</name>
<keyword evidence="4 18" id="KW-0945">Host-virus interaction</keyword>
<feature type="short sequence motif" description="LXCXE motif; interaction with host RB1 and TMEM173/STING" evidence="18">
    <location>
        <begin position="24"/>
        <end position="28"/>
    </location>
</feature>
<keyword evidence="13 18" id="KW-0804">Transcription</keyword>
<evidence type="ECO:0000256" key="14">
    <source>
        <dbReference type="ARBA" id="ARBA00023200"/>
    </source>
</evidence>
<evidence type="ECO:0000256" key="12">
    <source>
        <dbReference type="ARBA" id="ARBA00023159"/>
    </source>
</evidence>
<dbReference type="GO" id="GO:0039645">
    <property type="term" value="P:symbiont-mediated perturbation of host cell cycle G1/S transition checkpoint"/>
    <property type="evidence" value="ECO:0007669"/>
    <property type="project" value="UniProtKB-UniRule"/>
</dbReference>
<keyword evidence="17 18" id="KW-1078">G1/S host cell cycle checkpoint dysregulation by virus</keyword>
<keyword evidence="11 18" id="KW-0238">DNA-binding</keyword>
<comment type="function">
    <text evidence="19">E7 protein has both transforming and trans-activating activities.</text>
</comment>
<dbReference type="Gene3D" id="3.30.160.330">
    <property type="match status" value="1"/>
</dbReference>
<keyword evidence="16 18" id="KW-0899">Viral immunoevasion</keyword>
<dbReference type="PIRSF" id="PIRSF003407">
    <property type="entry name" value="Papvi_E7"/>
    <property type="match status" value="1"/>
</dbReference>
<comment type="function">
    <text evidence="18">Plays a role in viral genome replication by driving entry of quiescent cells into the cell cycle. Stimulation of progression from G1 to S phase allows the virus to efficiently use the cellular DNA replicating machinery to achieve viral genome replication. E7 protein has both transforming and trans-activating activities. Induces the disassembly of the E2F1 transcription factor from RB1, with subsequent transcriptional activation of E2F1-regulated S-phase genes. Interferes with host histone deacetylation mediated by HDAC1 and HDAC2, leading to transcription activation. Plays also a role in the inhibition of both antiviral and antiproliferative functions of host interferon alpha. Interaction with host TMEM173/STING impairs the ability of TMEM173/STING to sense cytosolic DNA and promote the production of type I interferon (IFN-alpha and IFN-beta).</text>
</comment>
<keyword evidence="3 18" id="KW-1048">Host nucleus</keyword>
<evidence type="ECO:0000256" key="7">
    <source>
        <dbReference type="ARBA" id="ARBA00022771"/>
    </source>
</evidence>
<organism evidence="20 21">
    <name type="scientific">human papillomavirus 150</name>
    <dbReference type="NCBI Taxonomy" id="743811"/>
    <lineage>
        <taxon>Viruses</taxon>
        <taxon>Monodnaviria</taxon>
        <taxon>Shotokuvirae</taxon>
        <taxon>Cossaviricota</taxon>
        <taxon>Papovaviricetes</taxon>
        <taxon>Zurhausenvirales</taxon>
        <taxon>Papillomaviridae</taxon>
        <taxon>Firstpapillomavirinae</taxon>
        <taxon>Betapapillomavirus</taxon>
        <taxon>Betapapillomavirus 5</taxon>
    </lineage>
</organism>
<dbReference type="GO" id="GO:0006351">
    <property type="term" value="P:DNA-templated transcription"/>
    <property type="evidence" value="ECO:0007669"/>
    <property type="project" value="UniProtKB-UniRule"/>
</dbReference>
<accession>D3VNF0</accession>
<gene>
    <name evidence="18 20" type="primary">E7</name>
</gene>
<dbReference type="GO" id="GO:0052170">
    <property type="term" value="P:symbiont-mediated suppression of host innate immune response"/>
    <property type="evidence" value="ECO:0007669"/>
    <property type="project" value="UniProtKB-KW"/>
</dbReference>
<evidence type="ECO:0000256" key="2">
    <source>
        <dbReference type="ARBA" id="ARBA00022518"/>
    </source>
</evidence>
<evidence type="ECO:0000256" key="1">
    <source>
        <dbReference type="ARBA" id="ARBA00022504"/>
    </source>
</evidence>
<keyword evidence="6 18" id="KW-0479">Metal-binding</keyword>
<reference evidence="20 21" key="2">
    <citation type="journal article" date="2011" name="PLoS ONE">
        <title>Characterization of Novel Cutaneous Human Papillomavirus Genotypes HPV-150 and HPV-151.</title>
        <authorList>
            <person name="Kovanda A."/>
            <person name="Kocjan B.J."/>
            <person name="Potonik M."/>
            <person name="Poljak M."/>
        </authorList>
    </citation>
    <scope>NUCLEOTIDE SEQUENCE [LARGE SCALE GENOMIC DNA]</scope>
    <source>
        <strain evidence="20">SIBX1</strain>
    </source>
</reference>
<keyword evidence="1 18" id="KW-1121">Modulation of host cell cycle by virus</keyword>
<dbReference type="SUPFAM" id="SSF161234">
    <property type="entry name" value="E7 C-terminal domain-like"/>
    <property type="match status" value="1"/>
</dbReference>
<evidence type="ECO:0000256" key="6">
    <source>
        <dbReference type="ARBA" id="ARBA00022723"/>
    </source>
</evidence>
<keyword evidence="10 18" id="KW-0805">Transcription regulation</keyword>